<dbReference type="HOGENOM" id="CLU_017490_2_1_9"/>
<dbReference type="OrthoDB" id="9807946at2"/>
<dbReference type="GO" id="GO:0046872">
    <property type="term" value="F:metal ion binding"/>
    <property type="evidence" value="ECO:0007669"/>
    <property type="project" value="InterPro"/>
</dbReference>
<dbReference type="GO" id="GO:0010181">
    <property type="term" value="F:FMN binding"/>
    <property type="evidence" value="ECO:0007669"/>
    <property type="project" value="InterPro"/>
</dbReference>
<dbReference type="GO" id="GO:0016651">
    <property type="term" value="F:oxidoreductase activity, acting on NAD(P)H"/>
    <property type="evidence" value="ECO:0007669"/>
    <property type="project" value="UniProtKB-ARBA"/>
</dbReference>
<evidence type="ECO:0000313" key="8">
    <source>
        <dbReference type="Proteomes" id="UP000000256"/>
    </source>
</evidence>
<evidence type="ECO:0000259" key="6">
    <source>
        <dbReference type="PROSITE" id="PS50902"/>
    </source>
</evidence>
<evidence type="ECO:0000256" key="1">
    <source>
        <dbReference type="ARBA" id="ARBA00001962"/>
    </source>
</evidence>
<dbReference type="PROSITE" id="PS50902">
    <property type="entry name" value="FLAVODOXIN_LIKE"/>
    <property type="match status" value="1"/>
</dbReference>
<keyword evidence="3" id="KW-0813">Transport</keyword>
<reference evidence="7 8" key="1">
    <citation type="journal article" date="2008" name="Appl. Environ. Microbiol.">
        <title>Hydrogenomics of the extremely thermophilic bacterium Caldicellulosiruptor saccharolyticus.</title>
        <authorList>
            <person name="van de Werken H.J."/>
            <person name="Verhaart M.R."/>
            <person name="VanFossen A.L."/>
            <person name="Willquist K."/>
            <person name="Lewis D.L."/>
            <person name="Nichols J.D."/>
            <person name="Goorissen H.P."/>
            <person name="Mongodin E.F."/>
            <person name="Nelson K.E."/>
            <person name="van Niel E.W."/>
            <person name="Stams A.J."/>
            <person name="Ward D.E."/>
            <person name="de Vos W.M."/>
            <person name="van der Oost J."/>
            <person name="Kelly R.M."/>
            <person name="Kengen S.W."/>
        </authorList>
    </citation>
    <scope>NUCLEOTIDE SEQUENCE [LARGE SCALE GENOMIC DNA]</scope>
    <source>
        <strain evidence="8">ATCC 43494 / DSM 8903 / Tp8T 6331</strain>
    </source>
</reference>
<dbReference type="PROSITE" id="PS00201">
    <property type="entry name" value="FLAVODOXIN"/>
    <property type="match status" value="1"/>
</dbReference>
<organism evidence="7 8">
    <name type="scientific">Caldicellulosiruptor saccharolyticus (strain ATCC 43494 / DSM 8903 / Tp8T 6331)</name>
    <dbReference type="NCBI Taxonomy" id="351627"/>
    <lineage>
        <taxon>Bacteria</taxon>
        <taxon>Bacillati</taxon>
        <taxon>Bacillota</taxon>
        <taxon>Bacillota incertae sedis</taxon>
        <taxon>Caldicellulosiruptorales</taxon>
        <taxon>Caldicellulosiruptoraceae</taxon>
        <taxon>Caldicellulosiruptor</taxon>
    </lineage>
</organism>
<name>A4XKY2_CALS8</name>
<feature type="domain" description="Flavodoxin-like" evidence="6">
    <location>
        <begin position="257"/>
        <end position="395"/>
    </location>
</feature>
<dbReference type="InterPro" id="IPR029039">
    <property type="entry name" value="Flavoprotein-like_sf"/>
</dbReference>
<dbReference type="SUPFAM" id="SSF56281">
    <property type="entry name" value="Metallo-hydrolase/oxidoreductase"/>
    <property type="match status" value="1"/>
</dbReference>
<dbReference type="Gene3D" id="3.40.50.360">
    <property type="match status" value="1"/>
</dbReference>
<dbReference type="RefSeq" id="WP_011917502.1">
    <property type="nucleotide sequence ID" value="NC_009437.1"/>
</dbReference>
<dbReference type="STRING" id="351627.Csac_1982"/>
<sequence>MYTKLKENIYSVGVQDPNLRIFDIVMYTKYGTTYNSYLVIGSEKVALIENVKYKFFDQFLDNIKEIIDPAKIDYLIVNHTEPDHSGSIERLLEINPKIKVFGSRSAMRFLMKISNKSFDSQVVNDGDQISLGNKTLKFISAPFLHWPDSIYTYLIEDSILFTCDSFGCHYSTENLDINWVMDNDKEGFMDAYKYYYDVIMSPFKSYVLQAIEKIKNLRIDIIATGHGPILTNYRDELIGLYKSWSEELLKEPEKPYVVIVYVSAYGYTEMLAKKISEAITQSGIDVLLYNAIEHKIEDILEKIYMAKGVLFGSPTINSDALLPIYEILIRLNPIVHGGKIAGAFGSYGWSGEAVSNIETRLKQLRFKVVEPGLKVNFKPNEEELKKAYEFGILFAEKVKEKKLV</sequence>
<dbReference type="Pfam" id="PF19583">
    <property type="entry name" value="ODP"/>
    <property type="match status" value="1"/>
</dbReference>
<evidence type="ECO:0000256" key="2">
    <source>
        <dbReference type="ARBA" id="ARBA00007121"/>
    </source>
</evidence>
<dbReference type="InterPro" id="IPR045761">
    <property type="entry name" value="ODP_dom"/>
</dbReference>
<keyword evidence="8" id="KW-1185">Reference proteome</keyword>
<comment type="similarity">
    <text evidence="2">In the N-terminal section; belongs to the zinc metallo-hydrolase group 3 family.</text>
</comment>
<dbReference type="PANTHER" id="PTHR32145">
    <property type="entry name" value="DIFLAVIN FLAVOPROTEIN A 2-RELATED"/>
    <property type="match status" value="1"/>
</dbReference>
<dbReference type="KEGG" id="csc:Csac_1982"/>
<evidence type="ECO:0000256" key="4">
    <source>
        <dbReference type="ARBA" id="ARBA00022982"/>
    </source>
</evidence>
<dbReference type="eggNOG" id="COG0426">
    <property type="taxonomic scope" value="Bacteria"/>
</dbReference>
<dbReference type="InterPro" id="IPR051285">
    <property type="entry name" value="NADH_oxidoreductase_modular"/>
</dbReference>
<dbReference type="Pfam" id="PF00258">
    <property type="entry name" value="Flavodoxin_1"/>
    <property type="match status" value="1"/>
</dbReference>
<dbReference type="InterPro" id="IPR001226">
    <property type="entry name" value="Flavodoxin_CS"/>
</dbReference>
<dbReference type="AlphaFoldDB" id="A4XKY2"/>
<proteinExistence type="inferred from homology"/>
<evidence type="ECO:0000313" key="7">
    <source>
        <dbReference type="EMBL" id="ABP67567.1"/>
    </source>
</evidence>
<dbReference type="CDD" id="cd07709">
    <property type="entry name" value="flavodiiron_proteins_MBL-fold"/>
    <property type="match status" value="1"/>
</dbReference>
<dbReference type="PANTHER" id="PTHR32145:SF11">
    <property type="entry name" value="DIFLAVIN FLAVOPROTEIN A 2-RELATED"/>
    <property type="match status" value="1"/>
</dbReference>
<comment type="cofactor">
    <cofactor evidence="1">
        <name>Fe cation</name>
        <dbReference type="ChEBI" id="CHEBI:24875"/>
    </cofactor>
</comment>
<dbReference type="InterPro" id="IPR001279">
    <property type="entry name" value="Metallo-B-lactamas"/>
</dbReference>
<gene>
    <name evidence="7" type="ordered locus">Csac_1982</name>
</gene>
<dbReference type="InterPro" id="IPR008254">
    <property type="entry name" value="Flavodoxin/NO_synth"/>
</dbReference>
<dbReference type="SMART" id="SM00849">
    <property type="entry name" value="Lactamase_B"/>
    <property type="match status" value="1"/>
</dbReference>
<dbReference type="EMBL" id="CP000679">
    <property type="protein sequence ID" value="ABP67567.1"/>
    <property type="molecule type" value="Genomic_DNA"/>
</dbReference>
<dbReference type="Gene3D" id="3.60.15.10">
    <property type="entry name" value="Ribonuclease Z/Hydroxyacylglutathione hydrolase-like"/>
    <property type="match status" value="1"/>
</dbReference>
<keyword evidence="5" id="KW-0408">Iron</keyword>
<evidence type="ECO:0000256" key="5">
    <source>
        <dbReference type="ARBA" id="ARBA00023004"/>
    </source>
</evidence>
<keyword evidence="4" id="KW-0249">Electron transport</keyword>
<protein>
    <submittedName>
        <fullName evidence="7">Beta-lactamase domain protein</fullName>
    </submittedName>
</protein>
<dbReference type="PIRSF" id="PIRSF005243">
    <property type="entry name" value="ROO"/>
    <property type="match status" value="1"/>
</dbReference>
<dbReference type="InterPro" id="IPR036866">
    <property type="entry name" value="RibonucZ/Hydroxyglut_hydro"/>
</dbReference>
<dbReference type="SUPFAM" id="SSF52218">
    <property type="entry name" value="Flavoproteins"/>
    <property type="match status" value="1"/>
</dbReference>
<dbReference type="InterPro" id="IPR016440">
    <property type="entry name" value="Rubredoxin-O_OxRdtase"/>
</dbReference>
<evidence type="ECO:0000256" key="3">
    <source>
        <dbReference type="ARBA" id="ARBA00022448"/>
    </source>
</evidence>
<dbReference type="Proteomes" id="UP000000256">
    <property type="component" value="Chromosome"/>
</dbReference>
<accession>A4XKY2</accession>
<dbReference type="GO" id="GO:0009055">
    <property type="term" value="F:electron transfer activity"/>
    <property type="evidence" value="ECO:0007669"/>
    <property type="project" value="InterPro"/>
</dbReference>